<accession>A0A132NJZ1</accession>
<name>A0A132NJZ1_9ACTN</name>
<dbReference type="AlphaFoldDB" id="A0A132NJZ1"/>
<dbReference type="Proteomes" id="UP000070598">
    <property type="component" value="Unassembled WGS sequence"/>
</dbReference>
<evidence type="ECO:0000313" key="2">
    <source>
        <dbReference type="EMBL" id="KWX10283.1"/>
    </source>
</evidence>
<comment type="caution">
    <text evidence="2">The sequence shown here is derived from an EMBL/GenBank/DDBJ whole genome shotgun (WGS) entry which is preliminary data.</text>
</comment>
<evidence type="ECO:0000313" key="4">
    <source>
        <dbReference type="Proteomes" id="UP000070659"/>
    </source>
</evidence>
<organism evidence="2 3">
    <name type="scientific">Carbonactinospora thermoautotrophica</name>
    <dbReference type="NCBI Taxonomy" id="1469144"/>
    <lineage>
        <taxon>Bacteria</taxon>
        <taxon>Bacillati</taxon>
        <taxon>Actinomycetota</taxon>
        <taxon>Actinomycetes</taxon>
        <taxon>Kitasatosporales</taxon>
        <taxon>Carbonactinosporaceae</taxon>
        <taxon>Carbonactinospora</taxon>
    </lineage>
</organism>
<proteinExistence type="predicted"/>
<reference evidence="3" key="2">
    <citation type="submission" date="2015-02" db="EMBL/GenBank/DDBJ databases">
        <title>Physiological reanalysis, assessment of diazotrophy, and genome sequences of multiple isolates of Streptomyces thermoautotrophicus.</title>
        <authorList>
            <person name="MacKellar D.C."/>
            <person name="Lieber L."/>
            <person name="Norman J."/>
            <person name="Bolger A."/>
            <person name="Tobin C."/>
            <person name="Murray J.W."/>
            <person name="Friesen M."/>
            <person name="Prell J."/>
        </authorList>
    </citation>
    <scope>NUCLEOTIDE SEQUENCE [LARGE SCALE GENOMIC DNA]</scope>
    <source>
        <strain evidence="3">UBT1</strain>
    </source>
</reference>
<gene>
    <name evidence="1" type="ORF">TH66_06735</name>
    <name evidence="2" type="ORF">TR74_04530</name>
</gene>
<protein>
    <submittedName>
        <fullName evidence="2">Uncharacterized protein</fullName>
    </submittedName>
</protein>
<sequence>MQIPPASRLVTDEPRSHHYLFAHVGLRDAALDIGPGLVRVAAVGRLMEGLRILWDDIGGRLPEEERQSGEGLAAFYYDFGEYEMAVVAPPPPEHITEAYLTVVVAPAGALTGPARYFLLEHAWTPEDEPATVLTEWTREGHVNLGEGPQPDQAEFLGTVLAVLRRSA</sequence>
<evidence type="ECO:0000313" key="3">
    <source>
        <dbReference type="Proteomes" id="UP000070598"/>
    </source>
</evidence>
<dbReference type="EMBL" id="JYIK01000548">
    <property type="protein sequence ID" value="KWX10283.1"/>
    <property type="molecule type" value="Genomic_DNA"/>
</dbReference>
<dbReference type="RefSeq" id="WP_067069278.1">
    <property type="nucleotide sequence ID" value="NZ_JYIJ01000014.1"/>
</dbReference>
<reference evidence="2 4" key="1">
    <citation type="submission" date="2015-02" db="EMBL/GenBank/DDBJ databases">
        <title>Physiological reanalysis, assessment of diazotrophy, and genome sequences of multiple isolates of Streptomyces thermoautotrophicus.</title>
        <authorList>
            <person name="MacKellar D.C."/>
            <person name="Lieber L."/>
            <person name="Norman J."/>
            <person name="Bolger A."/>
            <person name="Tobin C."/>
            <person name="Murray J.W."/>
            <person name="Prell J."/>
        </authorList>
    </citation>
    <scope>NUCLEOTIDE SEQUENCE [LARGE SCALE GENOMIC DNA]</scope>
    <source>
        <strain evidence="2 4">UBT1</strain>
    </source>
</reference>
<evidence type="ECO:0000313" key="1">
    <source>
        <dbReference type="EMBL" id="KWX04837.1"/>
    </source>
</evidence>
<dbReference type="Proteomes" id="UP000070659">
    <property type="component" value="Unassembled WGS sequence"/>
</dbReference>
<dbReference type="EMBL" id="JYIJ01000014">
    <property type="protein sequence ID" value="KWX04837.1"/>
    <property type="molecule type" value="Genomic_DNA"/>
</dbReference>
<dbReference type="PATRIC" id="fig|1469144.8.peg.4379"/>